<dbReference type="GO" id="GO:0016788">
    <property type="term" value="F:hydrolase activity, acting on ester bonds"/>
    <property type="evidence" value="ECO:0007669"/>
    <property type="project" value="InterPro"/>
</dbReference>
<dbReference type="AlphaFoldDB" id="A0A2Z6M7I6"/>
<evidence type="ECO:0000313" key="4">
    <source>
        <dbReference type="EMBL" id="GAU21382.1"/>
    </source>
</evidence>
<evidence type="ECO:0000256" key="1">
    <source>
        <dbReference type="ARBA" id="ARBA00008668"/>
    </source>
</evidence>
<dbReference type="InterPro" id="IPR036514">
    <property type="entry name" value="SGNH_hydro_sf"/>
</dbReference>
<dbReference type="Gene3D" id="3.40.50.1110">
    <property type="entry name" value="SGNH hydrolase"/>
    <property type="match status" value="1"/>
</dbReference>
<reference evidence="5" key="1">
    <citation type="journal article" date="2017" name="Front. Plant Sci.">
        <title>Climate Clever Clovers: New Paradigm to Reduce the Environmental Footprint of Ruminants by Breeding Low Methanogenic Forages Utilizing Haplotype Variation.</title>
        <authorList>
            <person name="Kaur P."/>
            <person name="Appels R."/>
            <person name="Bayer P.E."/>
            <person name="Keeble-Gagnere G."/>
            <person name="Wang J."/>
            <person name="Hirakawa H."/>
            <person name="Shirasawa K."/>
            <person name="Vercoe P."/>
            <person name="Stefanova K."/>
            <person name="Durmic Z."/>
            <person name="Nichols P."/>
            <person name="Revell C."/>
            <person name="Isobe S.N."/>
            <person name="Edwards D."/>
            <person name="Erskine W."/>
        </authorList>
    </citation>
    <scope>NUCLEOTIDE SEQUENCE [LARGE SCALE GENOMIC DNA]</scope>
    <source>
        <strain evidence="5">cv. Daliak</strain>
    </source>
</reference>
<keyword evidence="3" id="KW-0732">Signal</keyword>
<dbReference type="EMBL" id="DF973229">
    <property type="protein sequence ID" value="GAU21382.1"/>
    <property type="molecule type" value="Genomic_DNA"/>
</dbReference>
<protein>
    <recommendedName>
        <fullName evidence="6">GDSL esterase/lipase</fullName>
    </recommendedName>
</protein>
<organism evidence="4 5">
    <name type="scientific">Trifolium subterraneum</name>
    <name type="common">Subterranean clover</name>
    <dbReference type="NCBI Taxonomy" id="3900"/>
    <lineage>
        <taxon>Eukaryota</taxon>
        <taxon>Viridiplantae</taxon>
        <taxon>Streptophyta</taxon>
        <taxon>Embryophyta</taxon>
        <taxon>Tracheophyta</taxon>
        <taxon>Spermatophyta</taxon>
        <taxon>Magnoliopsida</taxon>
        <taxon>eudicotyledons</taxon>
        <taxon>Gunneridae</taxon>
        <taxon>Pentapetalae</taxon>
        <taxon>rosids</taxon>
        <taxon>fabids</taxon>
        <taxon>Fabales</taxon>
        <taxon>Fabaceae</taxon>
        <taxon>Papilionoideae</taxon>
        <taxon>50 kb inversion clade</taxon>
        <taxon>NPAAA clade</taxon>
        <taxon>Hologalegina</taxon>
        <taxon>IRL clade</taxon>
        <taxon>Trifolieae</taxon>
        <taxon>Trifolium</taxon>
    </lineage>
</organism>
<dbReference type="Proteomes" id="UP000242715">
    <property type="component" value="Unassembled WGS sequence"/>
</dbReference>
<dbReference type="InterPro" id="IPR001087">
    <property type="entry name" value="GDSL"/>
</dbReference>
<dbReference type="SUPFAM" id="SSF52266">
    <property type="entry name" value="SGNH hydrolase"/>
    <property type="match status" value="1"/>
</dbReference>
<evidence type="ECO:0008006" key="6">
    <source>
        <dbReference type="Google" id="ProtNLM"/>
    </source>
</evidence>
<name>A0A2Z6M7I6_TRISU</name>
<accession>A0A2Z6M7I6</accession>
<gene>
    <name evidence="4" type="ORF">TSUD_32110</name>
</gene>
<feature type="signal peptide" evidence="3">
    <location>
        <begin position="1"/>
        <end position="21"/>
    </location>
</feature>
<proteinExistence type="inferred from homology"/>
<comment type="similarity">
    <text evidence="1">Belongs to the 'GDSL' lipolytic enzyme family.</text>
</comment>
<dbReference type="Pfam" id="PF00657">
    <property type="entry name" value="Lipase_GDSL"/>
    <property type="match status" value="1"/>
</dbReference>
<evidence type="ECO:0000256" key="3">
    <source>
        <dbReference type="SAM" id="SignalP"/>
    </source>
</evidence>
<sequence>MASKYNVALQVVLFCISLVVANSVHFSYPAVFNFGDSNSDTVDAMDLPFLNAYLDSVGLPNFHHGCNYATAGSTILPANAASISPFGFGSQVSQFLLFKTRVHELLAGKKFHEYVPAEDYFEKGLYMFDIGQNDIGGAFYSKDLDEILFLIPTYLLEFESGIKRLYDSGARNFWIHNTGPLGCLAQNVATFGADKSKLDELGCLRGHNQAAKAFNLHLQAFCSKLQGQYLDVNVIYVDIFTIKSNLIANYSKHVFPRCPAGYAAATSVIFIQTYYRRFEEPIMACCGYGGLPLNFDSRVSCGLTKILSNGTTITAKGCNDSSVYVNWDGTHYTEAANQYVASQILTGNYSNTHLS</sequence>
<dbReference type="OrthoDB" id="1600564at2759"/>
<dbReference type="PANTHER" id="PTHR22835:SF505">
    <property type="entry name" value="GDSL-LIKE LIPASE_ACYLHYDROLASE"/>
    <property type="match status" value="1"/>
</dbReference>
<keyword evidence="5" id="KW-1185">Reference proteome</keyword>
<evidence type="ECO:0000313" key="5">
    <source>
        <dbReference type="Proteomes" id="UP000242715"/>
    </source>
</evidence>
<keyword evidence="2" id="KW-0325">Glycoprotein</keyword>
<evidence type="ECO:0000256" key="2">
    <source>
        <dbReference type="ARBA" id="ARBA00023180"/>
    </source>
</evidence>
<feature type="chain" id="PRO_5016236456" description="GDSL esterase/lipase" evidence="3">
    <location>
        <begin position="22"/>
        <end position="355"/>
    </location>
</feature>
<dbReference type="PANTHER" id="PTHR22835">
    <property type="entry name" value="ZINC FINGER FYVE DOMAIN CONTAINING PROTEIN"/>
    <property type="match status" value="1"/>
</dbReference>